<name>A0A9P3PJL9_LYOSH</name>
<feature type="region of interest" description="Disordered" evidence="1">
    <location>
        <begin position="1"/>
        <end position="133"/>
    </location>
</feature>
<sequence length="1281" mass="139147">MLWSKRRSSRQEQHNSIPHKGSQPEQLPLPSHRQSIPPNSSPRPPLSPLDPLDPQGSQSSLVATADHTSSDSSSSFHRTSAIAKQAIGRQVASCESVAARRKMPSEPTQTKSEQNQRSPNPYSQSPTVMPSFETPTALTADLYTYNSLNSFSFGAVQPQAPPPVSRSIHPLSTGHGDADSVNEDLLRGPDVTPRPSVVAYDHVDQFRSHPAQPPGQSPAKQTYTQNRHRAHTDRHPRHSGGESDTTSQRGVSSASASVTSLSTTSADFSRAGSRASHHTTSTNQTSADHSSIDTDDDDDHHHPIPPGVVNAIARGVRSNAAMEFSSDEEYSEYDDEYYDEDTGVNIEIGSAQYESSVITHDWDLYSGAGGSNGSVRAHAGFGSSDRRGSIPMAIPGSTSAIGFADPFVFSSGRNREDSLATLRRPSRSLDDDFNKPGLGRAIATSISGETPMQHPLQSSPTSVPGSEGDWRILEERNKSKGKAREMNTGLAPSNSFGTNAASSTLSPDASFAAMDAFDLDWAQMRGGITTLDPNQLGDIIGNSSPTSSSNERRPSTIGARWLQWVSKDARRPSTATVSSYGGDSFGKAIRNWDGPRYQAQRRDWSFKKERVEKPYDTSGVVLRRASTTGFLSPRGSMATERTGSSPPTTGELERAVVNEAERDKAVSSAVWKGMRIDSTELWRNDLVGRFKVDRRAAKPADESKGPQQRLVVQRVREQSDLGAPGPVVTVHKHSKAIAFSISRHYRPPRKRVDVPPTSSRATDATLTATTGAGSVVPATKKSSSMILLAPLRVQEAYTSTNTTRKLESHGLLDDGVAGTSADARDKERLRRHKEREQKQKPKERPKTADDAKVKGKGKQQSKDDGHIHSGSSPVVQSLPPPPASAPSSHTYPPGPSTSSSSLVGREATVADRAISRTSSHHSRRRRRIRDPLEDDGDDDDDADGPPTRTPHSEAFGTMDAALIEQLRQDRHQGDSERGIWGRFLGRGGNTSAGSAAQIHAPFNPPWLALQPRNRQESHQGVINTLNDSFKDVGLLPSNYSTSRHAPPASQRQKKIASGDDDRNPFRGIPEDSLYMLLPLWPGDTDPRSSLAVPSFERPVIPNNKRQYILVYYKVPDTPKDERSKSREGSSKRSRTSPTSSYESGSKRDDRVSILLSSFHITARLVPYKDLQGTGVRIPDEGLAVTGPLSVAFEQMPPVATDPSKYEWVVGICHSREAGVEFYPDGLLKLGLCLQTSPVIVRPTSEEEEVPDPDMKLTPIGKAVLEMVWLGALALTSFGSVA</sequence>
<dbReference type="Proteomes" id="UP001063166">
    <property type="component" value="Unassembled WGS sequence"/>
</dbReference>
<dbReference type="EMBL" id="BRPK01000004">
    <property type="protein sequence ID" value="GLB37425.1"/>
    <property type="molecule type" value="Genomic_DNA"/>
</dbReference>
<accession>A0A9P3PJL9</accession>
<feature type="compositionally biased region" description="Basic and acidic residues" evidence="1">
    <location>
        <begin position="822"/>
        <end position="853"/>
    </location>
</feature>
<comment type="caution">
    <text evidence="2">The sequence shown here is derived from an EMBL/GenBank/DDBJ whole genome shotgun (WGS) entry which is preliminary data.</text>
</comment>
<feature type="compositionally biased region" description="Basic and acidic residues" evidence="1">
    <location>
        <begin position="468"/>
        <end position="485"/>
    </location>
</feature>
<organism evidence="2 3">
    <name type="scientific">Lyophyllum shimeji</name>
    <name type="common">Hon-shimeji</name>
    <name type="synonym">Tricholoma shimeji</name>
    <dbReference type="NCBI Taxonomy" id="47721"/>
    <lineage>
        <taxon>Eukaryota</taxon>
        <taxon>Fungi</taxon>
        <taxon>Dikarya</taxon>
        <taxon>Basidiomycota</taxon>
        <taxon>Agaricomycotina</taxon>
        <taxon>Agaricomycetes</taxon>
        <taxon>Agaricomycetidae</taxon>
        <taxon>Agaricales</taxon>
        <taxon>Tricholomatineae</taxon>
        <taxon>Lyophyllaceae</taxon>
        <taxon>Lyophyllum</taxon>
    </lineage>
</organism>
<feature type="compositionally biased region" description="Basic and acidic residues" evidence="1">
    <location>
        <begin position="1118"/>
        <end position="1130"/>
    </location>
</feature>
<evidence type="ECO:0000313" key="2">
    <source>
        <dbReference type="EMBL" id="GLB37425.1"/>
    </source>
</evidence>
<feature type="region of interest" description="Disordered" evidence="1">
    <location>
        <begin position="631"/>
        <end position="650"/>
    </location>
</feature>
<feature type="compositionally biased region" description="Low complexity" evidence="1">
    <location>
        <begin position="885"/>
        <end position="901"/>
    </location>
</feature>
<feature type="region of interest" description="Disordered" evidence="1">
    <location>
        <begin position="1118"/>
        <end position="1146"/>
    </location>
</feature>
<feature type="compositionally biased region" description="Polar residues" evidence="1">
    <location>
        <begin position="639"/>
        <end position="648"/>
    </location>
</feature>
<keyword evidence="3" id="KW-1185">Reference proteome</keyword>
<feature type="region of interest" description="Disordered" evidence="1">
    <location>
        <begin position="446"/>
        <end position="501"/>
    </location>
</feature>
<feature type="compositionally biased region" description="Polar residues" evidence="1">
    <location>
        <begin position="278"/>
        <end position="287"/>
    </location>
</feature>
<feature type="compositionally biased region" description="Pro residues" evidence="1">
    <location>
        <begin position="39"/>
        <end position="48"/>
    </location>
</feature>
<feature type="compositionally biased region" description="Polar residues" evidence="1">
    <location>
        <begin position="490"/>
        <end position="501"/>
    </location>
</feature>
<feature type="compositionally biased region" description="Acidic residues" evidence="1">
    <location>
        <begin position="932"/>
        <end position="943"/>
    </location>
</feature>
<proteinExistence type="predicted"/>
<feature type="region of interest" description="Disordered" evidence="1">
    <location>
        <begin position="743"/>
        <end position="766"/>
    </location>
</feature>
<feature type="region of interest" description="Disordered" evidence="1">
    <location>
        <begin position="153"/>
        <end position="309"/>
    </location>
</feature>
<feature type="region of interest" description="Disordered" evidence="1">
    <location>
        <begin position="1035"/>
        <end position="1064"/>
    </location>
</feature>
<feature type="region of interest" description="Disordered" evidence="1">
    <location>
        <begin position="535"/>
        <end position="555"/>
    </location>
</feature>
<reference evidence="2" key="1">
    <citation type="submission" date="2022-07" db="EMBL/GenBank/DDBJ databases">
        <title>The genome of Lyophyllum shimeji provides insight into the initial evolution of ectomycorrhizal fungal genome.</title>
        <authorList>
            <person name="Kobayashi Y."/>
            <person name="Shibata T."/>
            <person name="Hirakawa H."/>
            <person name="Shigenobu S."/>
            <person name="Nishiyama T."/>
            <person name="Yamada A."/>
            <person name="Hasebe M."/>
            <person name="Kawaguchi M."/>
        </authorList>
    </citation>
    <scope>NUCLEOTIDE SEQUENCE</scope>
    <source>
        <strain evidence="2">AT787</strain>
    </source>
</reference>
<feature type="compositionally biased region" description="Polar residues" evidence="1">
    <location>
        <begin position="446"/>
        <end position="464"/>
    </location>
</feature>
<protein>
    <submittedName>
        <fullName evidence="2">Uncharacterized protein</fullName>
    </submittedName>
</protein>
<feature type="compositionally biased region" description="Low complexity" evidence="1">
    <location>
        <begin position="757"/>
        <end position="766"/>
    </location>
</feature>
<feature type="compositionally biased region" description="Low complexity" evidence="1">
    <location>
        <begin position="63"/>
        <end position="81"/>
    </location>
</feature>
<gene>
    <name evidence="2" type="ORF">LshimejAT787_0404760</name>
</gene>
<feature type="region of interest" description="Disordered" evidence="1">
    <location>
        <begin position="808"/>
        <end position="958"/>
    </location>
</feature>
<feature type="compositionally biased region" description="Basic residues" evidence="1">
    <location>
        <begin position="918"/>
        <end position="928"/>
    </location>
</feature>
<feature type="compositionally biased region" description="Basic residues" evidence="1">
    <location>
        <begin position="226"/>
        <end position="238"/>
    </location>
</feature>
<evidence type="ECO:0000313" key="3">
    <source>
        <dbReference type="Proteomes" id="UP001063166"/>
    </source>
</evidence>
<feature type="compositionally biased region" description="Low complexity" evidence="1">
    <location>
        <begin position="251"/>
        <end position="266"/>
    </location>
</feature>
<evidence type="ECO:0000256" key="1">
    <source>
        <dbReference type="SAM" id="MobiDB-lite"/>
    </source>
</evidence>
<dbReference type="OrthoDB" id="3357948at2759"/>
<feature type="compositionally biased region" description="Polar residues" evidence="1">
    <location>
        <begin position="106"/>
        <end position="133"/>
    </location>
</feature>